<name>A0ABR1HF61_9HYPO</name>
<keyword evidence="5" id="KW-1185">Reference proteome</keyword>
<evidence type="ECO:0000256" key="1">
    <source>
        <dbReference type="ARBA" id="ARBA00023242"/>
    </source>
</evidence>
<feature type="compositionally biased region" description="Basic residues" evidence="2">
    <location>
        <begin position="78"/>
        <end position="88"/>
    </location>
</feature>
<keyword evidence="1" id="KW-0539">Nucleus</keyword>
<proteinExistence type="predicted"/>
<reference evidence="4 5" key="1">
    <citation type="journal article" date="2025" name="Microbiol. Resour. Announc.">
        <title>Draft genome sequences for Neonectria magnoliae and Neonectria punicea, canker pathogens of Liriodendron tulipifera and Acer saccharum in West Virginia.</title>
        <authorList>
            <person name="Petronek H.M."/>
            <person name="Kasson M.T."/>
            <person name="Metheny A.M."/>
            <person name="Stauder C.M."/>
            <person name="Lovett B."/>
            <person name="Lynch S.C."/>
            <person name="Garnas J.R."/>
            <person name="Kasson L.R."/>
            <person name="Stajich J.E."/>
        </authorList>
    </citation>
    <scope>NUCLEOTIDE SEQUENCE [LARGE SCALE GENOMIC DNA]</scope>
    <source>
        <strain evidence="4 5">NRRL 64653</strain>
    </source>
</reference>
<feature type="compositionally biased region" description="Polar residues" evidence="2">
    <location>
        <begin position="332"/>
        <end position="343"/>
    </location>
</feature>
<dbReference type="CDD" id="cd00067">
    <property type="entry name" value="GAL4"/>
    <property type="match status" value="1"/>
</dbReference>
<evidence type="ECO:0000313" key="5">
    <source>
        <dbReference type="Proteomes" id="UP001498476"/>
    </source>
</evidence>
<sequence>MSTAALAPEKPLRLACNRCHAQKLRCPRSSEADRNGPDEPCSRCLKAGAQCIVSKRGKVGRPAKRKPSSPASVEEAPKHHHHHRRRHRQNSENASSDGSLIHVFGLAPDSLLRGQLTPPDTEDQRLCDAENLLSSTGSPSMTPTPQLSLNGTSTHSEDNEVDPALWPSQNPWPSGAFNTEPNCFSASDSTLYEPFLQDLNLDLELPTFNFTPESTEMFDLAGSMPVINDKDGDGIFHMFHDEPQSKTEEAQKSPNIPLGSTEHVSRTTSVLKLSDLSAKIIRSSEKYRSNAPVNTPVEAGASVGQQIMKDIVDFSGELIDIARQGLPRFISQPQPSFKSSASSDVDMLAADEDDGPSESTMGSVDSYMTSGSVLPAPCIPESAVVFLLLGCYTQLLHSFELAIDCLYAEHRNSAHASDDSPGTVNSLLKASLLIHTVTYLLGRVHRSFAVGEAESTDGKSKHGEDAHSVDMQGWKRSLLGDKHIDEGLLGRAFSEIQEREQGLMKKAKQLRQMINTFQI</sequence>
<feature type="region of interest" description="Disordered" evidence="2">
    <location>
        <begin position="332"/>
        <end position="363"/>
    </location>
</feature>
<feature type="region of interest" description="Disordered" evidence="2">
    <location>
        <begin position="132"/>
        <end position="170"/>
    </location>
</feature>
<dbReference type="PROSITE" id="PS50048">
    <property type="entry name" value="ZN2_CY6_FUNGAL_2"/>
    <property type="match status" value="1"/>
</dbReference>
<dbReference type="EMBL" id="JAZAVJ010000035">
    <property type="protein sequence ID" value="KAK7419770.1"/>
    <property type="molecule type" value="Genomic_DNA"/>
</dbReference>
<accession>A0ABR1HF61</accession>
<feature type="domain" description="Zn(2)-C6 fungal-type" evidence="3">
    <location>
        <begin position="15"/>
        <end position="53"/>
    </location>
</feature>
<dbReference type="SMART" id="SM00066">
    <property type="entry name" value="GAL4"/>
    <property type="match status" value="1"/>
</dbReference>
<comment type="caution">
    <text evidence="4">The sequence shown here is derived from an EMBL/GenBank/DDBJ whole genome shotgun (WGS) entry which is preliminary data.</text>
</comment>
<organism evidence="4 5">
    <name type="scientific">Neonectria punicea</name>
    <dbReference type="NCBI Taxonomy" id="979145"/>
    <lineage>
        <taxon>Eukaryota</taxon>
        <taxon>Fungi</taxon>
        <taxon>Dikarya</taxon>
        <taxon>Ascomycota</taxon>
        <taxon>Pezizomycotina</taxon>
        <taxon>Sordariomycetes</taxon>
        <taxon>Hypocreomycetidae</taxon>
        <taxon>Hypocreales</taxon>
        <taxon>Nectriaceae</taxon>
        <taxon>Neonectria</taxon>
    </lineage>
</organism>
<feature type="compositionally biased region" description="Basic residues" evidence="2">
    <location>
        <begin position="55"/>
        <end position="67"/>
    </location>
</feature>
<dbReference type="InterPro" id="IPR036864">
    <property type="entry name" value="Zn2-C6_fun-type_DNA-bd_sf"/>
</dbReference>
<evidence type="ECO:0000259" key="3">
    <source>
        <dbReference type="PROSITE" id="PS50048"/>
    </source>
</evidence>
<feature type="compositionally biased region" description="Low complexity" evidence="2">
    <location>
        <begin position="134"/>
        <end position="145"/>
    </location>
</feature>
<protein>
    <recommendedName>
        <fullName evidence="3">Zn(2)-C6 fungal-type domain-containing protein</fullName>
    </recommendedName>
</protein>
<evidence type="ECO:0000313" key="4">
    <source>
        <dbReference type="EMBL" id="KAK7419770.1"/>
    </source>
</evidence>
<feature type="region of interest" description="Disordered" evidence="2">
    <location>
        <begin position="55"/>
        <end position="97"/>
    </location>
</feature>
<dbReference type="Gene3D" id="4.10.240.10">
    <property type="entry name" value="Zn(2)-C6 fungal-type DNA-binding domain"/>
    <property type="match status" value="1"/>
</dbReference>
<dbReference type="SUPFAM" id="SSF57701">
    <property type="entry name" value="Zn2/Cys6 DNA-binding domain"/>
    <property type="match status" value="1"/>
</dbReference>
<evidence type="ECO:0000256" key="2">
    <source>
        <dbReference type="SAM" id="MobiDB-lite"/>
    </source>
</evidence>
<gene>
    <name evidence="4" type="ORF">QQX98_003142</name>
</gene>
<dbReference type="InterPro" id="IPR001138">
    <property type="entry name" value="Zn2Cys6_DnaBD"/>
</dbReference>
<dbReference type="Pfam" id="PF00172">
    <property type="entry name" value="Zn_clus"/>
    <property type="match status" value="1"/>
</dbReference>
<dbReference type="Proteomes" id="UP001498476">
    <property type="component" value="Unassembled WGS sequence"/>
</dbReference>